<dbReference type="Pfam" id="PF00656">
    <property type="entry name" value="Peptidase_C14"/>
    <property type="match status" value="1"/>
</dbReference>
<dbReference type="InterPro" id="IPR050452">
    <property type="entry name" value="Metacaspase"/>
</dbReference>
<evidence type="ECO:0000256" key="1">
    <source>
        <dbReference type="ARBA" id="ARBA00009005"/>
    </source>
</evidence>
<gene>
    <name evidence="4" type="ORF">VaNZ11_013542</name>
</gene>
<sequence length="406" mass="42552">MPSKRAVLIGCNYPGTNAALRGCINDVWGMKAILEEHYGFQTSDIVILIDTDSGYLKPTGKNIKEKISEMVVGSQDGDICFLHFSGHGTQIPSRNGDEKDGKDEAICPTDMNVICDDDLRVLLKPLEAKPGVKFTFIADCCHSGTLLDHETVQISGPKDGAPPPPQFDMGALSSIFGALGQPGGRDFKNRALPFNDLCGMLSELLGGAQVDARNVRSNLGSLFGADSSVKVQQFMQVFQAFTAGNKEGGGGLSGMGLLQLLCSCLAPSADQGPSGQPADANSGPGANYAAGNLAEPNLDINLPPAGAKPPGDQQLAADTGILITGCQAHETSADACPSGNPDKAHGALSNAIQTVVRTHHQQNPGQPLTYRNLVIGVREVLSKTGFAQNPCLECSDTNADSPFILH</sequence>
<dbReference type="PANTHER" id="PTHR48104:SF30">
    <property type="entry name" value="METACASPASE-1"/>
    <property type="match status" value="1"/>
</dbReference>
<dbReference type="PANTHER" id="PTHR48104">
    <property type="entry name" value="METACASPASE-4"/>
    <property type="match status" value="1"/>
</dbReference>
<comment type="similarity">
    <text evidence="1">Belongs to the peptidase C14B family.</text>
</comment>
<dbReference type="SUPFAM" id="SSF52129">
    <property type="entry name" value="Caspase-like"/>
    <property type="match status" value="1"/>
</dbReference>
<dbReference type="EMBL" id="BSDZ01000080">
    <property type="protein sequence ID" value="GLI69004.1"/>
    <property type="molecule type" value="Genomic_DNA"/>
</dbReference>
<protein>
    <recommendedName>
        <fullName evidence="3">Peptidase C14 caspase domain-containing protein</fullName>
    </recommendedName>
</protein>
<keyword evidence="5" id="KW-1185">Reference proteome</keyword>
<organism evidence="4 5">
    <name type="scientific">Volvox africanus</name>
    <dbReference type="NCBI Taxonomy" id="51714"/>
    <lineage>
        <taxon>Eukaryota</taxon>
        <taxon>Viridiplantae</taxon>
        <taxon>Chlorophyta</taxon>
        <taxon>core chlorophytes</taxon>
        <taxon>Chlorophyceae</taxon>
        <taxon>CS clade</taxon>
        <taxon>Chlamydomonadales</taxon>
        <taxon>Volvocaceae</taxon>
        <taxon>Volvox</taxon>
    </lineage>
</organism>
<dbReference type="InterPro" id="IPR011600">
    <property type="entry name" value="Pept_C14_caspase"/>
</dbReference>
<comment type="caution">
    <text evidence="4">The sequence shown here is derived from an EMBL/GenBank/DDBJ whole genome shotgun (WGS) entry which is preliminary data.</text>
</comment>
<feature type="region of interest" description="Disordered" evidence="2">
    <location>
        <begin position="271"/>
        <end position="292"/>
    </location>
</feature>
<accession>A0ABQ5SHW6</accession>
<evidence type="ECO:0000313" key="5">
    <source>
        <dbReference type="Proteomes" id="UP001165090"/>
    </source>
</evidence>
<dbReference type="Gene3D" id="3.40.50.12660">
    <property type="match status" value="2"/>
</dbReference>
<name>A0ABQ5SHW6_9CHLO</name>
<feature type="domain" description="Peptidase C14 caspase" evidence="3">
    <location>
        <begin position="4"/>
        <end position="396"/>
    </location>
</feature>
<proteinExistence type="inferred from homology"/>
<dbReference type="InterPro" id="IPR029030">
    <property type="entry name" value="Caspase-like_dom_sf"/>
</dbReference>
<evidence type="ECO:0000313" key="4">
    <source>
        <dbReference type="EMBL" id="GLI69004.1"/>
    </source>
</evidence>
<evidence type="ECO:0000256" key="2">
    <source>
        <dbReference type="SAM" id="MobiDB-lite"/>
    </source>
</evidence>
<evidence type="ECO:0000259" key="3">
    <source>
        <dbReference type="Pfam" id="PF00656"/>
    </source>
</evidence>
<dbReference type="Proteomes" id="UP001165090">
    <property type="component" value="Unassembled WGS sequence"/>
</dbReference>
<reference evidence="4 5" key="1">
    <citation type="journal article" date="2023" name="IScience">
        <title>Expanded male sex-determining region conserved during the evolution of homothallism in the green alga Volvox.</title>
        <authorList>
            <person name="Yamamoto K."/>
            <person name="Matsuzaki R."/>
            <person name="Mahakham W."/>
            <person name="Heman W."/>
            <person name="Sekimoto H."/>
            <person name="Kawachi M."/>
            <person name="Minakuchi Y."/>
            <person name="Toyoda A."/>
            <person name="Nozaki H."/>
        </authorList>
    </citation>
    <scope>NUCLEOTIDE SEQUENCE [LARGE SCALE GENOMIC DNA]</scope>
    <source>
        <strain evidence="4 5">NIES-4468</strain>
    </source>
</reference>